<dbReference type="GO" id="GO:0005815">
    <property type="term" value="C:microtubule organizing center"/>
    <property type="evidence" value="ECO:0007669"/>
    <property type="project" value="TreeGrafter"/>
</dbReference>
<dbReference type="Pfam" id="PF18289">
    <property type="entry name" value="HU-CCDC81_euk_2"/>
    <property type="match status" value="1"/>
</dbReference>
<dbReference type="EMBL" id="PPHD01119361">
    <property type="protein sequence ID" value="POI18671.1"/>
    <property type="molecule type" value="Genomic_DNA"/>
</dbReference>
<evidence type="ECO:0000313" key="3">
    <source>
        <dbReference type="Proteomes" id="UP000237246"/>
    </source>
</evidence>
<feature type="non-terminal residue" evidence="2">
    <location>
        <position position="1"/>
    </location>
</feature>
<accession>A0A2P4S3J9</accession>
<dbReference type="PANTHER" id="PTHR14362:SF2">
    <property type="entry name" value="COILED-COIL DOMAIN-CONTAINING PROTEIN 81"/>
    <property type="match status" value="1"/>
</dbReference>
<reference evidence="2 3" key="1">
    <citation type="submission" date="2018-01" db="EMBL/GenBank/DDBJ databases">
        <title>Comparison of the Chinese Bamboo Partridge and Red Junglefowl genome sequences highlights the importance of demography in genome evolution.</title>
        <authorList>
            <person name="Tiley G.P."/>
            <person name="Kimball R.T."/>
            <person name="Braun E.L."/>
            <person name="Burleigh J.G."/>
        </authorList>
    </citation>
    <scope>NUCLEOTIDE SEQUENCE [LARGE SCALE GENOMIC DNA]</scope>
    <source>
        <strain evidence="2">RTK389</strain>
        <tissue evidence="2">Blood</tissue>
    </source>
</reference>
<dbReference type="InterPro" id="IPR040673">
    <property type="entry name" value="CCDC81_HU_dom_2"/>
</dbReference>
<proteinExistence type="predicted"/>
<dbReference type="OrthoDB" id="9119795at2759"/>
<protein>
    <recommendedName>
        <fullName evidence="1">CCDC81 HU domain-containing protein</fullName>
    </recommendedName>
</protein>
<keyword evidence="3" id="KW-1185">Reference proteome</keyword>
<evidence type="ECO:0000313" key="2">
    <source>
        <dbReference type="EMBL" id="POI18671.1"/>
    </source>
</evidence>
<organism evidence="2 3">
    <name type="scientific">Bambusicola thoracicus</name>
    <name type="common">Chinese bamboo-partridge</name>
    <name type="synonym">Perdix thoracica</name>
    <dbReference type="NCBI Taxonomy" id="9083"/>
    <lineage>
        <taxon>Eukaryota</taxon>
        <taxon>Metazoa</taxon>
        <taxon>Chordata</taxon>
        <taxon>Craniata</taxon>
        <taxon>Vertebrata</taxon>
        <taxon>Euteleostomi</taxon>
        <taxon>Archelosauria</taxon>
        <taxon>Archosauria</taxon>
        <taxon>Dinosauria</taxon>
        <taxon>Saurischia</taxon>
        <taxon>Theropoda</taxon>
        <taxon>Coelurosauria</taxon>
        <taxon>Aves</taxon>
        <taxon>Neognathae</taxon>
        <taxon>Galloanserae</taxon>
        <taxon>Galliformes</taxon>
        <taxon>Phasianidae</taxon>
        <taxon>Perdicinae</taxon>
        <taxon>Bambusicola</taxon>
    </lineage>
</organism>
<dbReference type="AlphaFoldDB" id="A0A2P4S3J9"/>
<dbReference type="PANTHER" id="PTHR14362">
    <property type="entry name" value="COILED-COIL DOMAIN-CONTAINING PROTEIN 81"/>
    <property type="match status" value="1"/>
</dbReference>
<gene>
    <name evidence="2" type="ORF">CIB84_017585</name>
</gene>
<evidence type="ECO:0000259" key="1">
    <source>
        <dbReference type="Pfam" id="PF18289"/>
    </source>
</evidence>
<dbReference type="InterPro" id="IPR026295">
    <property type="entry name" value="CCD81"/>
</dbReference>
<sequence>VEPLKYSKVAAAASVTWQTAQAAIQSTVSLLSGCIKNGENVAVVLKDIGVLHIDGLTFQMKYYCDFLEKLSGKEKFRRALLKAPWLLDVVVSRSAPLATLALSGCVVVFPQ</sequence>
<comment type="caution">
    <text evidence="2">The sequence shown here is derived from an EMBL/GenBank/DDBJ whole genome shotgun (WGS) entry which is preliminary data.</text>
</comment>
<feature type="domain" description="CCDC81 HU" evidence="1">
    <location>
        <begin position="1"/>
        <end position="73"/>
    </location>
</feature>
<dbReference type="Proteomes" id="UP000237246">
    <property type="component" value="Unassembled WGS sequence"/>
</dbReference>
<name>A0A2P4S3J9_BAMTH</name>